<protein>
    <submittedName>
        <fullName evidence="1">Uncharacterized protein</fullName>
    </submittedName>
</protein>
<feature type="non-terminal residue" evidence="1">
    <location>
        <position position="288"/>
    </location>
</feature>
<evidence type="ECO:0000313" key="2">
    <source>
        <dbReference type="Proteomes" id="UP000308600"/>
    </source>
</evidence>
<dbReference type="Proteomes" id="UP000308600">
    <property type="component" value="Unassembled WGS sequence"/>
</dbReference>
<evidence type="ECO:0000313" key="1">
    <source>
        <dbReference type="EMBL" id="TFK58514.1"/>
    </source>
</evidence>
<proteinExistence type="predicted"/>
<sequence>FPPRPLSQPLIDRVITDFCQDTSPVSFEESGCAVCGRLCVTSTMTDSKKVSGFYCNLENSDCTRKERKSLKVPIQPIPGPVVAPHCTKVCIECREQLLRNRTPRHALASNLWIGEIPPALSDLRFMEKLLIARIRVNSSIVRVSSGFHKMKAHVIAFENPVPKIYKSLPPPVTDLDDVLAVLFTGPQRPTAADYERVPLLVRRNKVIDALHWLKKNHKNYHDIVIDYDEMGKYPENVPPVVVQYKEAHTNKLVEATSLFDQLETEEGVTSGPCPFIVHGLTGSSLQGM</sequence>
<dbReference type="EMBL" id="ML209323">
    <property type="protein sequence ID" value="TFK58514.1"/>
    <property type="molecule type" value="Genomic_DNA"/>
</dbReference>
<accession>A0ACD2ZZF2</accession>
<keyword evidence="2" id="KW-1185">Reference proteome</keyword>
<reference evidence="1 2" key="1">
    <citation type="journal article" date="2019" name="Nat. Ecol. Evol.">
        <title>Megaphylogeny resolves global patterns of mushroom evolution.</title>
        <authorList>
            <person name="Varga T."/>
            <person name="Krizsan K."/>
            <person name="Foldi C."/>
            <person name="Dima B."/>
            <person name="Sanchez-Garcia M."/>
            <person name="Sanchez-Ramirez S."/>
            <person name="Szollosi G.J."/>
            <person name="Szarkandi J.G."/>
            <person name="Papp V."/>
            <person name="Albert L."/>
            <person name="Andreopoulos W."/>
            <person name="Angelini C."/>
            <person name="Antonin V."/>
            <person name="Barry K.W."/>
            <person name="Bougher N.L."/>
            <person name="Buchanan P."/>
            <person name="Buyck B."/>
            <person name="Bense V."/>
            <person name="Catcheside P."/>
            <person name="Chovatia M."/>
            <person name="Cooper J."/>
            <person name="Damon W."/>
            <person name="Desjardin D."/>
            <person name="Finy P."/>
            <person name="Geml J."/>
            <person name="Haridas S."/>
            <person name="Hughes K."/>
            <person name="Justo A."/>
            <person name="Karasinski D."/>
            <person name="Kautmanova I."/>
            <person name="Kiss B."/>
            <person name="Kocsube S."/>
            <person name="Kotiranta H."/>
            <person name="LaButti K.M."/>
            <person name="Lechner B.E."/>
            <person name="Liimatainen K."/>
            <person name="Lipzen A."/>
            <person name="Lukacs Z."/>
            <person name="Mihaltcheva S."/>
            <person name="Morgado L.N."/>
            <person name="Niskanen T."/>
            <person name="Noordeloos M.E."/>
            <person name="Ohm R.A."/>
            <person name="Ortiz-Santana B."/>
            <person name="Ovrebo C."/>
            <person name="Racz N."/>
            <person name="Riley R."/>
            <person name="Savchenko A."/>
            <person name="Shiryaev A."/>
            <person name="Soop K."/>
            <person name="Spirin V."/>
            <person name="Szebenyi C."/>
            <person name="Tomsovsky M."/>
            <person name="Tulloss R.E."/>
            <person name="Uehling J."/>
            <person name="Grigoriev I.V."/>
            <person name="Vagvolgyi C."/>
            <person name="Papp T."/>
            <person name="Martin F.M."/>
            <person name="Miettinen O."/>
            <person name="Hibbett D.S."/>
            <person name="Nagy L.G."/>
        </authorList>
    </citation>
    <scope>NUCLEOTIDE SEQUENCE [LARGE SCALE GENOMIC DNA]</scope>
    <source>
        <strain evidence="1 2">NL-1719</strain>
    </source>
</reference>
<organism evidence="1 2">
    <name type="scientific">Pluteus cervinus</name>
    <dbReference type="NCBI Taxonomy" id="181527"/>
    <lineage>
        <taxon>Eukaryota</taxon>
        <taxon>Fungi</taxon>
        <taxon>Dikarya</taxon>
        <taxon>Basidiomycota</taxon>
        <taxon>Agaricomycotina</taxon>
        <taxon>Agaricomycetes</taxon>
        <taxon>Agaricomycetidae</taxon>
        <taxon>Agaricales</taxon>
        <taxon>Pluteineae</taxon>
        <taxon>Pluteaceae</taxon>
        <taxon>Pluteus</taxon>
    </lineage>
</organism>
<feature type="non-terminal residue" evidence="1">
    <location>
        <position position="1"/>
    </location>
</feature>
<gene>
    <name evidence="1" type="ORF">BDN72DRAFT_741391</name>
</gene>
<name>A0ACD2ZZF2_9AGAR</name>